<dbReference type="AlphaFoldDB" id="A0AAV4HZP5"/>
<evidence type="ECO:0000313" key="1">
    <source>
        <dbReference type="EMBL" id="GFS03255.1"/>
    </source>
</evidence>
<protein>
    <submittedName>
        <fullName evidence="1">Uncharacterized protein</fullName>
    </submittedName>
</protein>
<organism evidence="1 2">
    <name type="scientific">Elysia marginata</name>
    <dbReference type="NCBI Taxonomy" id="1093978"/>
    <lineage>
        <taxon>Eukaryota</taxon>
        <taxon>Metazoa</taxon>
        <taxon>Spiralia</taxon>
        <taxon>Lophotrochozoa</taxon>
        <taxon>Mollusca</taxon>
        <taxon>Gastropoda</taxon>
        <taxon>Heterobranchia</taxon>
        <taxon>Euthyneura</taxon>
        <taxon>Panpulmonata</taxon>
        <taxon>Sacoglossa</taxon>
        <taxon>Placobranchoidea</taxon>
        <taxon>Plakobranchidae</taxon>
        <taxon>Elysia</taxon>
    </lineage>
</organism>
<dbReference type="Proteomes" id="UP000762676">
    <property type="component" value="Unassembled WGS sequence"/>
</dbReference>
<dbReference type="EMBL" id="BMAT01005965">
    <property type="protein sequence ID" value="GFS03255.1"/>
    <property type="molecule type" value="Genomic_DNA"/>
</dbReference>
<keyword evidence="2" id="KW-1185">Reference proteome</keyword>
<comment type="caution">
    <text evidence="1">The sequence shown here is derived from an EMBL/GenBank/DDBJ whole genome shotgun (WGS) entry which is preliminary data.</text>
</comment>
<proteinExistence type="predicted"/>
<evidence type="ECO:0000313" key="2">
    <source>
        <dbReference type="Proteomes" id="UP000762676"/>
    </source>
</evidence>
<accession>A0AAV4HZP5</accession>
<gene>
    <name evidence="1" type="ORF">ElyMa_002883700</name>
</gene>
<name>A0AAV4HZP5_9GAST</name>
<reference evidence="1 2" key="1">
    <citation type="journal article" date="2021" name="Elife">
        <title>Chloroplast acquisition without the gene transfer in kleptoplastic sea slugs, Plakobranchus ocellatus.</title>
        <authorList>
            <person name="Maeda T."/>
            <person name="Takahashi S."/>
            <person name="Yoshida T."/>
            <person name="Shimamura S."/>
            <person name="Takaki Y."/>
            <person name="Nagai Y."/>
            <person name="Toyoda A."/>
            <person name="Suzuki Y."/>
            <person name="Arimoto A."/>
            <person name="Ishii H."/>
            <person name="Satoh N."/>
            <person name="Nishiyama T."/>
            <person name="Hasebe M."/>
            <person name="Maruyama T."/>
            <person name="Minagawa J."/>
            <person name="Obokata J."/>
            <person name="Shigenobu S."/>
        </authorList>
    </citation>
    <scope>NUCLEOTIDE SEQUENCE [LARGE SCALE GENOMIC DNA]</scope>
</reference>
<sequence length="96" mass="11076">MGTLFREGQVDRSSLNPGHHPRNCWQPWLRCLLVGRFEVTSEVKTNMSLATRLQHYAPSPPVLQQHQYGWCLFVFSYISASRLANPSYGVFFFLLS</sequence>